<reference evidence="1 2" key="1">
    <citation type="submission" date="2016-10" db="EMBL/GenBank/DDBJ databases">
        <authorList>
            <person name="de Groot N.N."/>
        </authorList>
    </citation>
    <scope>NUCLEOTIDE SEQUENCE [LARGE SCALE GENOMIC DNA]</scope>
    <source>
        <strain evidence="1 2">Nl18</strain>
    </source>
</reference>
<dbReference type="AlphaFoldDB" id="A0A1H8P5N1"/>
<organism evidence="1 2">
    <name type="scientific">Nitrosospira multiformis</name>
    <dbReference type="NCBI Taxonomy" id="1231"/>
    <lineage>
        <taxon>Bacteria</taxon>
        <taxon>Pseudomonadati</taxon>
        <taxon>Pseudomonadota</taxon>
        <taxon>Betaproteobacteria</taxon>
        <taxon>Nitrosomonadales</taxon>
        <taxon>Nitrosomonadaceae</taxon>
        <taxon>Nitrosospira</taxon>
    </lineage>
</organism>
<sequence length="36" mass="3720">MSREGTGEGYSLSHMALERALPSACISAKLIGVGVK</sequence>
<accession>A0A1H8P5N1</accession>
<dbReference type="EMBL" id="FOCT01000019">
    <property type="protein sequence ID" value="SEO37205.1"/>
    <property type="molecule type" value="Genomic_DNA"/>
</dbReference>
<dbReference type="Proteomes" id="UP000183898">
    <property type="component" value="Unassembled WGS sequence"/>
</dbReference>
<evidence type="ECO:0000313" key="1">
    <source>
        <dbReference type="EMBL" id="SEO37205.1"/>
    </source>
</evidence>
<gene>
    <name evidence="1" type="ORF">SAMN05216404_11924</name>
</gene>
<evidence type="ECO:0000313" key="2">
    <source>
        <dbReference type="Proteomes" id="UP000183898"/>
    </source>
</evidence>
<proteinExistence type="predicted"/>
<name>A0A1H8P5N1_9PROT</name>
<protein>
    <submittedName>
        <fullName evidence="1">Uncharacterized protein</fullName>
    </submittedName>
</protein>